<feature type="repeat" description="WD" evidence="3">
    <location>
        <begin position="328"/>
        <end position="360"/>
    </location>
</feature>
<dbReference type="InterPro" id="IPR036322">
    <property type="entry name" value="WD40_repeat_dom_sf"/>
</dbReference>
<feature type="compositionally biased region" description="Basic and acidic residues" evidence="4">
    <location>
        <begin position="454"/>
        <end position="478"/>
    </location>
</feature>
<dbReference type="SMART" id="SM00320">
    <property type="entry name" value="WD40"/>
    <property type="match status" value="6"/>
</dbReference>
<sequence>MEGKNERVTWPIPWHNPLRYITTRAENVRFASQQIMMRERLAKSESLYCRDLKSHYGCVNAIEFSNDGLFITSGGDDRRVLLWNVEKALSDIGEPISMAGEHNSNIFCLAINKTNSKIYSGGNDEQVVVHDIASGETEDVFPHDEAVYGLSTDPNNETVFASACDDGRVLVYDTRMPTTSDPFVLASYSSSMHAVMYNPAEPRLLATANAKEGVGLWDIRKPRSVLMRYGGRYLQQSCMSVRINNQGTHLVALRRRLPPVVYDLSNTNPLCDLDHDGYYNSCTMKSCSFAGPNDEYVLSGSDDFNLYMWKIPDDLSQRVYVKQAHMVLRGHRSIVNQVRYDHHSGIVISSGVEKVIKVWSPFLQKSGSGSMTSMKPERESERPVYTHEEYINLVLRSGLVMSHDYSSQSVEEDPRMMAFFDSLVQRELEYWSSEEDMSSNEIELYDSILQVTRRSQDHSNDANDNEPPQRDREGHSSDSSENSEFSPFTLAFASVMAAQETDASRVLDAHDESERLRVAVQEPLELGSEGRSSSHSRRKSISEIIAQNRKEVMRAAELRHRNRRSPVDLHATILSSLSSDSDSDDQGADPNSRRLDIRRILNKRNAQQQRAAYQLKRLQALRTRLVTSDTDNSSDESSSVPRRKRPRLGSSSSREEVQAKVASDGETGAKAVTGGKSSSVVVKSSDSGASTSQVTVVPKGRGGFEHEAGPYLQQGEGLVVSSHLPALPSSSSHSEPVASTSGTSVPVNAENSVSTENGNIGGSVSRGGSGGSVDPAPSEAANQSDGEGSQPVWSEFKRFKRRLERATRYYRRRKSASNNNNESSDDD</sequence>
<dbReference type="GO" id="GO:0080008">
    <property type="term" value="C:Cul4-RING E3 ubiquitin ligase complex"/>
    <property type="evidence" value="ECO:0007669"/>
    <property type="project" value="TreeGrafter"/>
</dbReference>
<keyword evidence="6" id="KW-1185">Reference proteome</keyword>
<dbReference type="GO" id="GO:0045717">
    <property type="term" value="P:negative regulation of fatty acid biosynthetic process"/>
    <property type="evidence" value="ECO:0007669"/>
    <property type="project" value="TreeGrafter"/>
</dbReference>
<feature type="repeat" description="WD" evidence="3">
    <location>
        <begin position="52"/>
        <end position="86"/>
    </location>
</feature>
<evidence type="ECO:0000256" key="3">
    <source>
        <dbReference type="PROSITE-ProRule" id="PRU00221"/>
    </source>
</evidence>
<dbReference type="SUPFAM" id="SSF50978">
    <property type="entry name" value="WD40 repeat-like"/>
    <property type="match status" value="1"/>
</dbReference>
<feature type="compositionally biased region" description="Low complexity" evidence="4">
    <location>
        <begin position="816"/>
        <end position="827"/>
    </location>
</feature>
<keyword evidence="2" id="KW-0677">Repeat</keyword>
<dbReference type="PROSITE" id="PS50294">
    <property type="entry name" value="WD_REPEATS_REGION"/>
    <property type="match status" value="2"/>
</dbReference>
<dbReference type="PROSITE" id="PS00678">
    <property type="entry name" value="WD_REPEATS_1"/>
    <property type="match status" value="1"/>
</dbReference>
<dbReference type="InterPro" id="IPR019775">
    <property type="entry name" value="WD40_repeat_CS"/>
</dbReference>
<feature type="region of interest" description="Disordered" evidence="4">
    <location>
        <begin position="575"/>
        <end position="597"/>
    </location>
</feature>
<accession>A0AAN9GDF7</accession>
<dbReference type="InterPro" id="IPR001680">
    <property type="entry name" value="WD40_rpt"/>
</dbReference>
<evidence type="ECO:0000313" key="6">
    <source>
        <dbReference type="Proteomes" id="UP001374579"/>
    </source>
</evidence>
<feature type="compositionally biased region" description="Polar residues" evidence="4">
    <location>
        <begin position="742"/>
        <end position="758"/>
    </location>
</feature>
<reference evidence="5 6" key="1">
    <citation type="submission" date="2024-02" db="EMBL/GenBank/DDBJ databases">
        <title>Chromosome-scale genome assembly of the rough periwinkle Littorina saxatilis.</title>
        <authorList>
            <person name="De Jode A."/>
            <person name="Faria R."/>
            <person name="Formenti G."/>
            <person name="Sims Y."/>
            <person name="Smith T.P."/>
            <person name="Tracey A."/>
            <person name="Wood J.M.D."/>
            <person name="Zagrodzka Z.B."/>
            <person name="Johannesson K."/>
            <person name="Butlin R.K."/>
            <person name="Leder E.H."/>
        </authorList>
    </citation>
    <scope>NUCLEOTIDE SEQUENCE [LARGE SCALE GENOMIC DNA]</scope>
    <source>
        <strain evidence="5">Snail1</strain>
        <tissue evidence="5">Muscle</tissue>
    </source>
</reference>
<dbReference type="InterPro" id="IPR015943">
    <property type="entry name" value="WD40/YVTN_repeat-like_dom_sf"/>
</dbReference>
<evidence type="ECO:0000256" key="4">
    <source>
        <dbReference type="SAM" id="MobiDB-lite"/>
    </source>
</evidence>
<dbReference type="PROSITE" id="PS50082">
    <property type="entry name" value="WD_REPEATS_2"/>
    <property type="match status" value="2"/>
</dbReference>
<feature type="compositionally biased region" description="Low complexity" evidence="4">
    <location>
        <begin position="670"/>
        <end position="690"/>
    </location>
</feature>
<dbReference type="AlphaFoldDB" id="A0AAN9GDF7"/>
<feature type="compositionally biased region" description="Gly residues" evidence="4">
    <location>
        <begin position="759"/>
        <end position="771"/>
    </location>
</feature>
<evidence type="ECO:0000313" key="5">
    <source>
        <dbReference type="EMBL" id="KAK7103564.1"/>
    </source>
</evidence>
<evidence type="ECO:0000256" key="2">
    <source>
        <dbReference type="ARBA" id="ARBA00022737"/>
    </source>
</evidence>
<feature type="compositionally biased region" description="Low complexity" evidence="4">
    <location>
        <begin position="718"/>
        <end position="741"/>
    </location>
</feature>
<feature type="compositionally biased region" description="Low complexity" evidence="4">
    <location>
        <begin position="627"/>
        <end position="639"/>
    </location>
</feature>
<feature type="region of interest" description="Disordered" evidence="4">
    <location>
        <begin position="624"/>
        <end position="798"/>
    </location>
</feature>
<name>A0AAN9GDF7_9CAEN</name>
<proteinExistence type="predicted"/>
<feature type="region of interest" description="Disordered" evidence="4">
    <location>
        <begin position="518"/>
        <end position="539"/>
    </location>
</feature>
<dbReference type="Proteomes" id="UP001374579">
    <property type="component" value="Unassembled WGS sequence"/>
</dbReference>
<evidence type="ECO:0008006" key="7">
    <source>
        <dbReference type="Google" id="ProtNLM"/>
    </source>
</evidence>
<dbReference type="Gene3D" id="2.130.10.10">
    <property type="entry name" value="YVTN repeat-like/Quinoprotein amine dehydrogenase"/>
    <property type="match status" value="3"/>
</dbReference>
<feature type="region of interest" description="Disordered" evidence="4">
    <location>
        <begin position="808"/>
        <end position="827"/>
    </location>
</feature>
<comment type="caution">
    <text evidence="5">The sequence shown here is derived from an EMBL/GenBank/DDBJ whole genome shotgun (WGS) entry which is preliminary data.</text>
</comment>
<gene>
    <name evidence="5" type="ORF">V1264_018436</name>
</gene>
<dbReference type="InterPro" id="IPR045151">
    <property type="entry name" value="DCAF8"/>
</dbReference>
<dbReference type="PANTHER" id="PTHR15574:SF43">
    <property type="entry name" value="DDB1- AND CUL4-ASSOCIATED FACTOR 5"/>
    <property type="match status" value="1"/>
</dbReference>
<organism evidence="5 6">
    <name type="scientific">Littorina saxatilis</name>
    <dbReference type="NCBI Taxonomy" id="31220"/>
    <lineage>
        <taxon>Eukaryota</taxon>
        <taxon>Metazoa</taxon>
        <taxon>Spiralia</taxon>
        <taxon>Lophotrochozoa</taxon>
        <taxon>Mollusca</taxon>
        <taxon>Gastropoda</taxon>
        <taxon>Caenogastropoda</taxon>
        <taxon>Littorinimorpha</taxon>
        <taxon>Littorinoidea</taxon>
        <taxon>Littorinidae</taxon>
        <taxon>Littorina</taxon>
    </lineage>
</organism>
<evidence type="ECO:0000256" key="1">
    <source>
        <dbReference type="ARBA" id="ARBA00022574"/>
    </source>
</evidence>
<dbReference type="Pfam" id="PF00400">
    <property type="entry name" value="WD40"/>
    <property type="match status" value="4"/>
</dbReference>
<dbReference type="GO" id="GO:0005737">
    <property type="term" value="C:cytoplasm"/>
    <property type="evidence" value="ECO:0007669"/>
    <property type="project" value="TreeGrafter"/>
</dbReference>
<keyword evidence="1 3" id="KW-0853">WD repeat</keyword>
<protein>
    <recommendedName>
        <fullName evidence="7">DDB1- and CUL4-associated factor 5</fullName>
    </recommendedName>
</protein>
<dbReference type="EMBL" id="JBAMIC010000008">
    <property type="protein sequence ID" value="KAK7103564.1"/>
    <property type="molecule type" value="Genomic_DNA"/>
</dbReference>
<feature type="compositionally biased region" description="Low complexity" evidence="4">
    <location>
        <begin position="524"/>
        <end position="533"/>
    </location>
</feature>
<dbReference type="PANTHER" id="PTHR15574">
    <property type="entry name" value="WD REPEAT DOMAIN-CONTAINING FAMILY"/>
    <property type="match status" value="1"/>
</dbReference>
<feature type="region of interest" description="Disordered" evidence="4">
    <location>
        <begin position="454"/>
        <end position="484"/>
    </location>
</feature>